<dbReference type="Gene3D" id="3.50.50.60">
    <property type="entry name" value="FAD/NAD(P)-binding domain"/>
    <property type="match status" value="1"/>
</dbReference>
<dbReference type="RefSeq" id="WP_144278577.1">
    <property type="nucleotide sequence ID" value="NZ_CP041730.1"/>
</dbReference>
<dbReference type="OrthoDB" id="9767561at2"/>
<organism evidence="1 2">
    <name type="scientific">Chitinimonas arctica</name>
    <dbReference type="NCBI Taxonomy" id="2594795"/>
    <lineage>
        <taxon>Bacteria</taxon>
        <taxon>Pseudomonadati</taxon>
        <taxon>Pseudomonadota</taxon>
        <taxon>Betaproteobacteria</taxon>
        <taxon>Neisseriales</taxon>
        <taxon>Chitinibacteraceae</taxon>
        <taxon>Chitinimonas</taxon>
    </lineage>
</organism>
<dbReference type="SUPFAM" id="SSF51905">
    <property type="entry name" value="FAD/NAD(P)-binding domain"/>
    <property type="match status" value="1"/>
</dbReference>
<evidence type="ECO:0000313" key="1">
    <source>
        <dbReference type="EMBL" id="QDQ27184.1"/>
    </source>
</evidence>
<gene>
    <name evidence="1" type="ORF">FNU76_12885</name>
</gene>
<dbReference type="Proteomes" id="UP000317550">
    <property type="component" value="Chromosome"/>
</dbReference>
<protein>
    <submittedName>
        <fullName evidence="1">FAD-dependent oxidoreductase</fullName>
    </submittedName>
</protein>
<keyword evidence="2" id="KW-1185">Reference proteome</keyword>
<dbReference type="KEGG" id="cari:FNU76_12885"/>
<evidence type="ECO:0000313" key="2">
    <source>
        <dbReference type="Proteomes" id="UP000317550"/>
    </source>
</evidence>
<proteinExistence type="predicted"/>
<dbReference type="EMBL" id="CP041730">
    <property type="protein sequence ID" value="QDQ27184.1"/>
    <property type="molecule type" value="Genomic_DNA"/>
</dbReference>
<accession>A0A516SG92</accession>
<dbReference type="InterPro" id="IPR036188">
    <property type="entry name" value="FAD/NAD-bd_sf"/>
</dbReference>
<dbReference type="InterPro" id="IPR050464">
    <property type="entry name" value="Zeta_carotene_desat/Oxidored"/>
</dbReference>
<dbReference type="Pfam" id="PF13450">
    <property type="entry name" value="NAD_binding_8"/>
    <property type="match status" value="1"/>
</dbReference>
<name>A0A516SG92_9NEIS</name>
<sequence>MKRRDFLAAGAAAGLAGCAGKRPPPLPPGELIGPNMTLGHRLRDGGAFPPPSETRRVDALIVGAGMAGLACGWWLARNGQQDFAVLELENEAGGNCLSGRNALTAYPWGAHYLPLPGTDAPELRQMLAEFGVLRGDPFAARPEYEERHLCFNPQERLFINGVWQDGLLPHFGIGASERAQQQRFIDRMSELGAARDHAGKAQFTVPSARGGERDRALDSVTMRDWLRREGFDAPSLHWWVNYACRDDYGTDYSQASAWAGIHYFAGRHGLASNADSDTVLTWPEGNGWLSRRLAARLAPWLRANAMVWRIAADKTGVDVDVYLAREQRSVRYRAARLVWAGPVGFLPHIWPDLPPQWRAAAARFSYAPWLVANLSVQDVPAQVHEQAPLSWDNVLYQGQGLGYVVANHQSLALHGKGSVLTYYRPLSEASPAAGRQLLRTRTREQWAQSILADLSRAHPDILDLTTRLDVCRWGHAMARPTVGLLDGHLLPLRQPQPRVMLAHADLSGFSLAEEAHYWGIRAARWLLGDKGTST</sequence>
<dbReference type="PANTHER" id="PTHR42923:SF39">
    <property type="entry name" value="AMINO OXIDASE"/>
    <property type="match status" value="1"/>
</dbReference>
<dbReference type="AlphaFoldDB" id="A0A516SG92"/>
<dbReference type="GO" id="GO:0016491">
    <property type="term" value="F:oxidoreductase activity"/>
    <property type="evidence" value="ECO:0007669"/>
    <property type="project" value="TreeGrafter"/>
</dbReference>
<dbReference type="PROSITE" id="PS51257">
    <property type="entry name" value="PROKAR_LIPOPROTEIN"/>
    <property type="match status" value="1"/>
</dbReference>
<reference evidence="2" key="1">
    <citation type="submission" date="2019-07" db="EMBL/GenBank/DDBJ databases">
        <title>Chitinimonas sp. nov., isolated from Ny-Alesund, arctica soil.</title>
        <authorList>
            <person name="Xu Q."/>
            <person name="Peng F."/>
        </authorList>
    </citation>
    <scope>NUCLEOTIDE SEQUENCE [LARGE SCALE GENOMIC DNA]</scope>
    <source>
        <strain evidence="2">R3-44</strain>
    </source>
</reference>
<dbReference type="PANTHER" id="PTHR42923">
    <property type="entry name" value="PROTOPORPHYRINOGEN OXIDASE"/>
    <property type="match status" value="1"/>
</dbReference>